<dbReference type="CDD" id="cd00093">
    <property type="entry name" value="HTH_XRE"/>
    <property type="match status" value="1"/>
</dbReference>
<protein>
    <submittedName>
        <fullName evidence="2">Uncharacterized conserved small protein</fullName>
    </submittedName>
</protein>
<dbReference type="SUPFAM" id="SSF47413">
    <property type="entry name" value="lambda repressor-like DNA-binding domains"/>
    <property type="match status" value="1"/>
</dbReference>
<dbReference type="Pfam" id="PF13744">
    <property type="entry name" value="HTH_37"/>
    <property type="match status" value="1"/>
</dbReference>
<dbReference type="GO" id="GO:0003677">
    <property type="term" value="F:DNA binding"/>
    <property type="evidence" value="ECO:0007669"/>
    <property type="project" value="InterPro"/>
</dbReference>
<gene>
    <name evidence="2" type="ORF">NCTC13337_00025</name>
</gene>
<dbReference type="InterPro" id="IPR010982">
    <property type="entry name" value="Lambda_DNA-bd_dom_sf"/>
</dbReference>
<dbReference type="RefSeq" id="WP_084601721.1">
    <property type="nucleotide sequence ID" value="NZ_LWHB01000113.1"/>
</dbReference>
<evidence type="ECO:0000259" key="1">
    <source>
        <dbReference type="PROSITE" id="PS50943"/>
    </source>
</evidence>
<sequence length="101" mass="11161">MQQHSFQSVFDAISDTPAEAANLTMRAEIMRHIANTVAQNQWTQSQAAKHCGISQPRMNDLLNGKIDKFSLDALVNINAQLGHSIDLIFNDDMAQPVEALP</sequence>
<dbReference type="Proteomes" id="UP000254601">
    <property type="component" value="Unassembled WGS sequence"/>
</dbReference>
<dbReference type="AlphaFoldDB" id="A0A380MLV2"/>
<reference evidence="2 3" key="1">
    <citation type="submission" date="2018-06" db="EMBL/GenBank/DDBJ databases">
        <authorList>
            <consortium name="Pathogen Informatics"/>
            <person name="Doyle S."/>
        </authorList>
    </citation>
    <scope>NUCLEOTIDE SEQUENCE [LARGE SCALE GENOMIC DNA]</scope>
    <source>
        <strain evidence="2 3">NCTC13337</strain>
    </source>
</reference>
<organism evidence="2 3">
    <name type="scientific">Suttonella ornithocola</name>
    <dbReference type="NCBI Taxonomy" id="279832"/>
    <lineage>
        <taxon>Bacteria</taxon>
        <taxon>Pseudomonadati</taxon>
        <taxon>Pseudomonadota</taxon>
        <taxon>Gammaproteobacteria</taxon>
        <taxon>Cardiobacteriales</taxon>
        <taxon>Cardiobacteriaceae</taxon>
        <taxon>Suttonella</taxon>
    </lineage>
</organism>
<keyword evidence="3" id="KW-1185">Reference proteome</keyword>
<dbReference type="OrthoDB" id="9788479at2"/>
<name>A0A380MLV2_9GAMM</name>
<evidence type="ECO:0000313" key="2">
    <source>
        <dbReference type="EMBL" id="SUO93036.1"/>
    </source>
</evidence>
<dbReference type="InterPro" id="IPR001387">
    <property type="entry name" value="Cro/C1-type_HTH"/>
</dbReference>
<dbReference type="Gene3D" id="1.10.260.40">
    <property type="entry name" value="lambda repressor-like DNA-binding domains"/>
    <property type="match status" value="1"/>
</dbReference>
<proteinExistence type="predicted"/>
<evidence type="ECO:0000313" key="3">
    <source>
        <dbReference type="Proteomes" id="UP000254601"/>
    </source>
</evidence>
<dbReference type="InterPro" id="IPR039554">
    <property type="entry name" value="HigA2-like_HTH"/>
</dbReference>
<feature type="domain" description="HTH cro/C1-type" evidence="1">
    <location>
        <begin position="39"/>
        <end position="88"/>
    </location>
</feature>
<dbReference type="PROSITE" id="PS50943">
    <property type="entry name" value="HTH_CROC1"/>
    <property type="match status" value="1"/>
</dbReference>
<accession>A0A380MLV2</accession>
<dbReference type="EMBL" id="UHIC01000001">
    <property type="protein sequence ID" value="SUO93036.1"/>
    <property type="molecule type" value="Genomic_DNA"/>
</dbReference>